<keyword evidence="2" id="KW-0645">Protease</keyword>
<dbReference type="InterPro" id="IPR027268">
    <property type="entry name" value="Peptidase_M4/M1_CTD_sf"/>
</dbReference>
<dbReference type="EMBL" id="BAAAJE010000035">
    <property type="protein sequence ID" value="GAA1165703.1"/>
    <property type="molecule type" value="Genomic_DNA"/>
</dbReference>
<evidence type="ECO:0000256" key="2">
    <source>
        <dbReference type="ARBA" id="ARBA00022670"/>
    </source>
</evidence>
<name>A0ABN1UUI1_9ACTN</name>
<dbReference type="InterPro" id="IPR023612">
    <property type="entry name" value="Peptidase_M4"/>
</dbReference>
<dbReference type="InterPro" id="IPR001570">
    <property type="entry name" value="Peptidase_M4_C_domain"/>
</dbReference>
<evidence type="ECO:0000313" key="9">
    <source>
        <dbReference type="EMBL" id="GAA1165703.1"/>
    </source>
</evidence>
<evidence type="ECO:0000256" key="3">
    <source>
        <dbReference type="ARBA" id="ARBA00022723"/>
    </source>
</evidence>
<protein>
    <recommendedName>
        <fullName evidence="11">M4 family peptidase</fullName>
    </recommendedName>
</protein>
<evidence type="ECO:0000256" key="6">
    <source>
        <dbReference type="ARBA" id="ARBA00023049"/>
    </source>
</evidence>
<evidence type="ECO:0000313" key="10">
    <source>
        <dbReference type="Proteomes" id="UP001499979"/>
    </source>
</evidence>
<keyword evidence="4" id="KW-0378">Hydrolase</keyword>
<proteinExistence type="inferred from homology"/>
<dbReference type="SUPFAM" id="SSF55486">
    <property type="entry name" value="Metalloproteases ('zincins'), catalytic domain"/>
    <property type="match status" value="1"/>
</dbReference>
<keyword evidence="3" id="KW-0479">Metal-binding</keyword>
<comment type="caution">
    <text evidence="9">The sequence shown here is derived from an EMBL/GenBank/DDBJ whole genome shotgun (WGS) entry which is preliminary data.</text>
</comment>
<organism evidence="9 10">
    <name type="scientific">Nocardioides aquiterrae</name>
    <dbReference type="NCBI Taxonomy" id="203799"/>
    <lineage>
        <taxon>Bacteria</taxon>
        <taxon>Bacillati</taxon>
        <taxon>Actinomycetota</taxon>
        <taxon>Actinomycetes</taxon>
        <taxon>Propionibacteriales</taxon>
        <taxon>Nocardioidaceae</taxon>
        <taxon>Nocardioides</taxon>
    </lineage>
</organism>
<dbReference type="PANTHER" id="PTHR33794">
    <property type="entry name" value="BACILLOLYSIN"/>
    <property type="match status" value="1"/>
</dbReference>
<sequence>MVVAALAVVSLSACDAREHDLGGRPDQPTSLVLATGYTGDAAATAALQDAVEELRAETRSGWVGRQDDVTGMLAELSGGRYFAAAGSDSAAVVRGFLDEWGARLFGVTSTDLELGPEGPATAAGSTSVRATQQVGRVPVLDGELVFTVGDAAQEPRLNAVRGRAFAGLDVDPRPDLGRATAVRRAEAVSGGVAVGRPALVVVPGDAGHLAWQVTITQAARGATVAPSDGWYFIDAHSGTLVSVRPASAEGRTPVRLGGRASLGGPVLTARAVGRTRGLAPDPGSVEVTGTGPTGEQLTAHGVRLQDGVALVDTTVPTWDDSAQTGGIWTYDMGGSDDDSQLPGRLYVEPPQNGTAISDADAIAAHAFSRAVYDYYGSLGWSSWDGKGSDLISSVHYSDGSFCNSYFNFGQMVYGNPCAPDGKPAEVSELDVDTAGHEITHGVTDSSAGLIYSGQSGAMNESFSDYFGNVIGDRFQGSDSNAVMEHGCTGITPPTQLCHENPDGSVSTRYLLNGTSFDDYFFALDTVTAKLGRLGLTQDHGGVHINSAIWNNALWSIRSRLAQMDGTTALDSKLAGDFDKIVFAALTTQIGPTSGFVDARRAIEQTTVDAGADPVILRVEREVFDAQDICAGCGAPARVVGEIVSNAPETETQPAVHGDRVAWLSKSDGPFGAMATGGIGAKPSALDGSTSSAQVVFAGDALVGMEFPDNGPGAVARFDAGSTSRLGEADRVTAFAGLAGSDDGAAWATRSGVSYVDAAGSVTALPLSLADGDSVTALGAGDGTVGIGTASGRVLRWTPGGDAQDLGTMAGGVLSIAAYGDRVLALDEQGNAQLFSGDAAPVQISSAAMPFGAAMNDHYAVWSEAVGELGGGAAEEAQISLDDTDLYLVSFDTGTVYDLMDTRGQQGFPALSGDRLVWQDAVYGGDDILTATIPSGL</sequence>
<keyword evidence="6" id="KW-0482">Metalloprotease</keyword>
<accession>A0ABN1UUI1</accession>
<comment type="similarity">
    <text evidence="1">Belongs to the peptidase M4 family.</text>
</comment>
<dbReference type="Pfam" id="PF01447">
    <property type="entry name" value="Peptidase_M4"/>
    <property type="match status" value="1"/>
</dbReference>
<evidence type="ECO:0000256" key="1">
    <source>
        <dbReference type="ARBA" id="ARBA00009388"/>
    </source>
</evidence>
<evidence type="ECO:0008006" key="11">
    <source>
        <dbReference type="Google" id="ProtNLM"/>
    </source>
</evidence>
<gene>
    <name evidence="9" type="ORF">GCM10009606_48860</name>
</gene>
<evidence type="ECO:0000259" key="7">
    <source>
        <dbReference type="Pfam" id="PF01447"/>
    </source>
</evidence>
<feature type="domain" description="Peptidase M4 C-terminal" evidence="8">
    <location>
        <begin position="447"/>
        <end position="608"/>
    </location>
</feature>
<feature type="domain" description="Peptidase M4" evidence="7">
    <location>
        <begin position="321"/>
        <end position="444"/>
    </location>
</feature>
<dbReference type="Gene3D" id="3.10.170.10">
    <property type="match status" value="1"/>
</dbReference>
<dbReference type="InterPro" id="IPR013856">
    <property type="entry name" value="Peptidase_M4_domain"/>
</dbReference>
<evidence type="ECO:0000256" key="5">
    <source>
        <dbReference type="ARBA" id="ARBA00022833"/>
    </source>
</evidence>
<reference evidence="9 10" key="1">
    <citation type="journal article" date="2019" name="Int. J. Syst. Evol. Microbiol.">
        <title>The Global Catalogue of Microorganisms (GCM) 10K type strain sequencing project: providing services to taxonomists for standard genome sequencing and annotation.</title>
        <authorList>
            <consortium name="The Broad Institute Genomics Platform"/>
            <consortium name="The Broad Institute Genome Sequencing Center for Infectious Disease"/>
            <person name="Wu L."/>
            <person name="Ma J."/>
        </authorList>
    </citation>
    <scope>NUCLEOTIDE SEQUENCE [LARGE SCALE GENOMIC DNA]</scope>
    <source>
        <strain evidence="9 10">JCM 11813</strain>
    </source>
</reference>
<keyword evidence="5" id="KW-0862">Zinc</keyword>
<dbReference type="Proteomes" id="UP001499979">
    <property type="component" value="Unassembled WGS sequence"/>
</dbReference>
<dbReference type="Gene3D" id="1.10.390.10">
    <property type="entry name" value="Neutral Protease Domain 2"/>
    <property type="match status" value="1"/>
</dbReference>
<dbReference type="InterPro" id="IPR050728">
    <property type="entry name" value="Zinc_Metalloprotease_M4"/>
</dbReference>
<dbReference type="PRINTS" id="PR00730">
    <property type="entry name" value="THERMOLYSIN"/>
</dbReference>
<dbReference type="Pfam" id="PF02868">
    <property type="entry name" value="Peptidase_M4_C"/>
    <property type="match status" value="1"/>
</dbReference>
<evidence type="ECO:0000256" key="4">
    <source>
        <dbReference type="ARBA" id="ARBA00022801"/>
    </source>
</evidence>
<keyword evidence="10" id="KW-1185">Reference proteome</keyword>
<dbReference type="PANTHER" id="PTHR33794:SF1">
    <property type="entry name" value="BACILLOLYSIN"/>
    <property type="match status" value="1"/>
</dbReference>
<evidence type="ECO:0000259" key="8">
    <source>
        <dbReference type="Pfam" id="PF02868"/>
    </source>
</evidence>